<feature type="transmembrane region" description="Helical" evidence="1">
    <location>
        <begin position="86"/>
        <end position="107"/>
    </location>
</feature>
<feature type="transmembrane region" description="Helical" evidence="1">
    <location>
        <begin position="41"/>
        <end position="60"/>
    </location>
</feature>
<protein>
    <submittedName>
        <fullName evidence="2">Uncharacterized protein</fullName>
    </submittedName>
</protein>
<sequence>MTSSDEVFMVSLWDMLSLLSIVSTLGGAASGAALAGGGGARLGLGVVLGLGLGVLFTVGLRKMGDRVFRSIPDEDLSGRSPLRLRLIYVAAVVWVLLPAPLLGNLIAHRLIRVVLP</sequence>
<keyword evidence="1" id="KW-0472">Membrane</keyword>
<dbReference type="Proteomes" id="UP000320179">
    <property type="component" value="Chromosome"/>
</dbReference>
<dbReference type="RefSeq" id="WP_140794353.1">
    <property type="nucleotide sequence ID" value="NZ_CP017170.1"/>
</dbReference>
<dbReference type="EMBL" id="CP017174">
    <property type="protein sequence ID" value="QDE70195.1"/>
    <property type="molecule type" value="Genomic_DNA"/>
</dbReference>
<evidence type="ECO:0000313" key="3">
    <source>
        <dbReference type="Proteomes" id="UP000320179"/>
    </source>
</evidence>
<organism evidence="2 3">
    <name type="scientific">Myxococcus xanthus</name>
    <dbReference type="NCBI Taxonomy" id="34"/>
    <lineage>
        <taxon>Bacteria</taxon>
        <taxon>Pseudomonadati</taxon>
        <taxon>Myxococcota</taxon>
        <taxon>Myxococcia</taxon>
        <taxon>Myxococcales</taxon>
        <taxon>Cystobacterineae</taxon>
        <taxon>Myxococcaceae</taxon>
        <taxon>Myxococcus</taxon>
    </lineage>
</organism>
<gene>
    <name evidence="2" type="ORF">BHS09_26250</name>
</gene>
<accession>A0AAE6KUG8</accession>
<keyword evidence="1" id="KW-0812">Transmembrane</keyword>
<dbReference type="AlphaFoldDB" id="A0AAE6KUG8"/>
<keyword evidence="1" id="KW-1133">Transmembrane helix</keyword>
<name>A0AAE6KUG8_MYXXA</name>
<reference evidence="2 3" key="1">
    <citation type="journal article" date="2019" name="Science">
        <title>Social genes are selection hotspots in kin groups of a soil microbe.</title>
        <authorList>
            <person name="Wielgoss S."/>
            <person name="Wolfensberger R."/>
            <person name="Sun L."/>
            <person name="Fiegna F."/>
            <person name="Velicer G.J."/>
        </authorList>
    </citation>
    <scope>NUCLEOTIDE SEQUENCE [LARGE SCALE GENOMIC DNA]</scope>
    <source>
        <strain evidence="2 3">MC3.5.9c15</strain>
    </source>
</reference>
<evidence type="ECO:0000313" key="2">
    <source>
        <dbReference type="EMBL" id="QDE70195.1"/>
    </source>
</evidence>
<evidence type="ECO:0000256" key="1">
    <source>
        <dbReference type="SAM" id="Phobius"/>
    </source>
</evidence>
<proteinExistence type="predicted"/>